<protein>
    <recommendedName>
        <fullName evidence="9">5'-(N(7)-methylguanosine 5'-triphospho)-[mRNA] hydrolase</fullName>
        <ecNumber evidence="9">3.6.1.62</ecNumber>
    </recommendedName>
</protein>
<comment type="catalytic activity">
    <reaction evidence="10">
        <text>a 5'-end (N(7)-methyl 5'-triphosphoguanosine)-ribonucleoside in mRNA + H2O = N(7)-methyl-GDP + a 5'-end phospho-ribonucleoside in mRNA + 2 H(+)</text>
        <dbReference type="Rhea" id="RHEA:67484"/>
        <dbReference type="Rhea" id="RHEA-COMP:15692"/>
        <dbReference type="Rhea" id="RHEA-COMP:17167"/>
        <dbReference type="ChEBI" id="CHEBI:15377"/>
        <dbReference type="ChEBI" id="CHEBI:15378"/>
        <dbReference type="ChEBI" id="CHEBI:63714"/>
        <dbReference type="ChEBI" id="CHEBI:138282"/>
        <dbReference type="ChEBI" id="CHEBI:156461"/>
        <dbReference type="EC" id="3.6.1.62"/>
    </reaction>
    <physiologicalReaction direction="left-to-right" evidence="10">
        <dbReference type="Rhea" id="RHEA:67485"/>
    </physiologicalReaction>
</comment>
<dbReference type="Gene3D" id="2.30.29.30">
    <property type="entry name" value="Pleckstrin-homology domain (PH domain)/Phosphotyrosine-binding domain (PTB)"/>
    <property type="match status" value="1"/>
</dbReference>
<gene>
    <name evidence="12" type="ORF">GSTENG00014506001</name>
</gene>
<feature type="region of interest" description="Disordered" evidence="11">
    <location>
        <begin position="214"/>
        <end position="240"/>
    </location>
</feature>
<evidence type="ECO:0000256" key="7">
    <source>
        <dbReference type="ARBA" id="ARBA00023161"/>
    </source>
</evidence>
<dbReference type="GO" id="GO:0000184">
    <property type="term" value="P:nuclear-transcribed mRNA catabolic process, nonsense-mediated decay"/>
    <property type="evidence" value="ECO:0007669"/>
    <property type="project" value="UniProtKB-KW"/>
</dbReference>
<feature type="region of interest" description="Disordered" evidence="11">
    <location>
        <begin position="389"/>
        <end position="485"/>
    </location>
</feature>
<keyword evidence="6" id="KW-0378">Hydrolase</keyword>
<proteinExistence type="inferred from homology"/>
<dbReference type="KEGG" id="tng:GSTEN00014506G001"/>
<evidence type="ECO:0000256" key="11">
    <source>
        <dbReference type="SAM" id="MobiDB-lite"/>
    </source>
</evidence>
<comment type="caution">
    <text evidence="12">The sequence shown here is derived from an EMBL/GenBank/DDBJ whole genome shotgun (WGS) entry which is preliminary data.</text>
</comment>
<keyword evidence="7" id="KW-0866">Nonsense-mediated mRNA decay</keyword>
<dbReference type="FunFam" id="2.30.29.30:FF:000097">
    <property type="entry name" value="Putative mRNA-decapping enzyme 1A"/>
    <property type="match status" value="1"/>
</dbReference>
<evidence type="ECO:0000256" key="9">
    <source>
        <dbReference type="ARBA" id="ARBA00026102"/>
    </source>
</evidence>
<evidence type="ECO:0000256" key="6">
    <source>
        <dbReference type="ARBA" id="ARBA00022801"/>
    </source>
</evidence>
<dbReference type="PANTHER" id="PTHR16290">
    <property type="entry name" value="TRANSCRIPTION FACTOR SMIF DECAPPING ENZYME DCP1"/>
    <property type="match status" value="1"/>
</dbReference>
<dbReference type="GO" id="GO:0000290">
    <property type="term" value="P:deadenylation-dependent decapping of nuclear-transcribed mRNA"/>
    <property type="evidence" value="ECO:0007669"/>
    <property type="project" value="InterPro"/>
</dbReference>
<comment type="similarity">
    <text evidence="3">Belongs to the DCP1 family.</text>
</comment>
<evidence type="ECO:0000256" key="4">
    <source>
        <dbReference type="ARBA" id="ARBA00022490"/>
    </source>
</evidence>
<dbReference type="SUPFAM" id="SSF50729">
    <property type="entry name" value="PH domain-like"/>
    <property type="match status" value="1"/>
</dbReference>
<feature type="compositionally biased region" description="Basic and acidic residues" evidence="11">
    <location>
        <begin position="159"/>
        <end position="172"/>
    </location>
</feature>
<dbReference type="GO" id="GO:0003729">
    <property type="term" value="F:mRNA binding"/>
    <property type="evidence" value="ECO:0007669"/>
    <property type="project" value="TreeGrafter"/>
</dbReference>
<dbReference type="PANTHER" id="PTHR16290:SF5">
    <property type="entry name" value="MRNA-DECAPPING ENZYME 1B"/>
    <property type="match status" value="1"/>
</dbReference>
<dbReference type="AlphaFoldDB" id="Q4SQ61"/>
<evidence type="ECO:0000256" key="10">
    <source>
        <dbReference type="ARBA" id="ARBA00047661"/>
    </source>
</evidence>
<dbReference type="EC" id="3.6.1.62" evidence="9"/>
<reference evidence="12" key="1">
    <citation type="journal article" date="2004" name="Nature">
        <title>Genome duplication in the teleost fish Tetraodon nigroviridis reveals the early vertebrate proto-karyotype.</title>
        <authorList>
            <person name="Jaillon O."/>
            <person name="Aury J.-M."/>
            <person name="Brunet F."/>
            <person name="Petit J.-L."/>
            <person name="Stange-Thomann N."/>
            <person name="Mauceli E."/>
            <person name="Bouneau L."/>
            <person name="Fischer C."/>
            <person name="Ozouf-Costaz C."/>
            <person name="Bernot A."/>
            <person name="Nicaud S."/>
            <person name="Jaffe D."/>
            <person name="Fisher S."/>
            <person name="Lutfalla G."/>
            <person name="Dossat C."/>
            <person name="Segurens B."/>
            <person name="Dasilva C."/>
            <person name="Salanoubat M."/>
            <person name="Levy M."/>
            <person name="Boudet N."/>
            <person name="Castellano S."/>
            <person name="Anthouard V."/>
            <person name="Jubin C."/>
            <person name="Castelli V."/>
            <person name="Katinka M."/>
            <person name="Vacherie B."/>
            <person name="Biemont C."/>
            <person name="Skalli Z."/>
            <person name="Cattolico L."/>
            <person name="Poulain J."/>
            <person name="De Berardinis V."/>
            <person name="Cruaud C."/>
            <person name="Duprat S."/>
            <person name="Brottier P."/>
            <person name="Coutanceau J.-P."/>
            <person name="Gouzy J."/>
            <person name="Parra G."/>
            <person name="Lardier G."/>
            <person name="Chapple C."/>
            <person name="McKernan K.J."/>
            <person name="McEwan P."/>
            <person name="Bosak S."/>
            <person name="Kellis M."/>
            <person name="Volff J.-N."/>
            <person name="Guigo R."/>
            <person name="Zody M.C."/>
            <person name="Mesirov J."/>
            <person name="Lindblad-Toh K."/>
            <person name="Birren B."/>
            <person name="Nusbaum C."/>
            <person name="Kahn D."/>
            <person name="Robinson-Rechavi M."/>
            <person name="Laudet V."/>
            <person name="Schachter V."/>
            <person name="Quetier F."/>
            <person name="Saurin W."/>
            <person name="Scarpelli C."/>
            <person name="Wincker P."/>
            <person name="Lander E.S."/>
            <person name="Weissenbach J."/>
            <person name="Roest Crollius H."/>
        </authorList>
    </citation>
    <scope>NUCLEOTIDE SEQUENCE [LARGE SCALE GENOMIC DNA]</scope>
</reference>
<dbReference type="CDD" id="cd09804">
    <property type="entry name" value="Dcp1"/>
    <property type="match status" value="1"/>
</dbReference>
<dbReference type="Pfam" id="PF06058">
    <property type="entry name" value="DCP1"/>
    <property type="match status" value="1"/>
</dbReference>
<evidence type="ECO:0000256" key="8">
    <source>
        <dbReference type="ARBA" id="ARBA00023242"/>
    </source>
</evidence>
<feature type="region of interest" description="Disordered" evidence="11">
    <location>
        <begin position="159"/>
        <end position="198"/>
    </location>
</feature>
<dbReference type="EMBL" id="CAAE01014535">
    <property type="protein sequence ID" value="CAF97221.1"/>
    <property type="molecule type" value="Genomic_DNA"/>
</dbReference>
<feature type="compositionally biased region" description="Basic and acidic residues" evidence="11">
    <location>
        <begin position="475"/>
        <end position="485"/>
    </location>
</feature>
<sequence length="485" mass="53127">KGLDISLSALQRQDPYIKNIVDVASQVALYTFNSRSNEWEKTEVEGALFVYTRLASPRHGFTIMNRLSMENLTEPITKDLDFQLQHPFLLYRNARFAIHGIWFYDKEDCQRITQRMKTLTEQEQTRAQSQVQCLSPESGGSETKMVDIIEMLTNARSDYEKAQSTPEPKEIRGSSVLSRNPNLIKPIPVKPNAQDSDYAKPRGLSVATLFGFQKDHQSSKPEPVSPLATPLETSSPGLVRPPVARTLTYEDASNTDRSVIPTGGSVPVAGSPGELGGTVAGPSVTQHQPDEEQPQQHCPAFRKLLQGQRGVGGGQNVVCRPVTLTSVPCSHFRAQQSHQSCLEHSRPQTESLHNQSASAIQGWSSQIPSVVSPHELLRKLQLVQNEQRIATNEPPRPCPGLAPRFLGPTQAPAEGPAPDLSTTAIKKAAVQIPTKEKPLKGPDVSPARGPGSVQEPAPSHAAHSDQGRPTFLEPVWREDQPADAF</sequence>
<dbReference type="GO" id="GO:0005634">
    <property type="term" value="C:nucleus"/>
    <property type="evidence" value="ECO:0007669"/>
    <property type="project" value="UniProtKB-SubCell"/>
</dbReference>
<dbReference type="GO" id="GO:0000932">
    <property type="term" value="C:P-body"/>
    <property type="evidence" value="ECO:0007669"/>
    <property type="project" value="TreeGrafter"/>
</dbReference>
<keyword evidence="8" id="KW-0539">Nucleus</keyword>
<dbReference type="GO" id="GO:0031087">
    <property type="term" value="P:deadenylation-independent decapping of nuclear-transcribed mRNA"/>
    <property type="evidence" value="ECO:0007669"/>
    <property type="project" value="TreeGrafter"/>
</dbReference>
<evidence type="ECO:0000313" key="12">
    <source>
        <dbReference type="EMBL" id="CAF97221.1"/>
    </source>
</evidence>
<evidence type="ECO:0000256" key="3">
    <source>
        <dbReference type="ARBA" id="ARBA00008778"/>
    </source>
</evidence>
<dbReference type="GO" id="GO:0140933">
    <property type="term" value="F:5'-(N(7)-methylguanosine 5'-triphospho)-[mRNA] hydrolase activity"/>
    <property type="evidence" value="ECO:0007669"/>
    <property type="project" value="UniProtKB-EC"/>
</dbReference>
<organism evidence="12">
    <name type="scientific">Tetraodon nigroviridis</name>
    <name type="common">Spotted green pufferfish</name>
    <name type="synonym">Chelonodon nigroviridis</name>
    <dbReference type="NCBI Taxonomy" id="99883"/>
    <lineage>
        <taxon>Eukaryota</taxon>
        <taxon>Metazoa</taxon>
        <taxon>Chordata</taxon>
        <taxon>Craniata</taxon>
        <taxon>Vertebrata</taxon>
        <taxon>Euteleostomi</taxon>
        <taxon>Actinopterygii</taxon>
        <taxon>Neopterygii</taxon>
        <taxon>Teleostei</taxon>
        <taxon>Neoteleostei</taxon>
        <taxon>Acanthomorphata</taxon>
        <taxon>Eupercaria</taxon>
        <taxon>Tetraodontiformes</taxon>
        <taxon>Tetradontoidea</taxon>
        <taxon>Tetraodontidae</taxon>
        <taxon>Tetraodon</taxon>
    </lineage>
</organism>
<reference evidence="12" key="2">
    <citation type="submission" date="2004-02" db="EMBL/GenBank/DDBJ databases">
        <authorList>
            <consortium name="Genoscope"/>
            <consortium name="Whitehead Institute Centre for Genome Research"/>
        </authorList>
    </citation>
    <scope>NUCLEOTIDE SEQUENCE</scope>
</reference>
<keyword evidence="5" id="KW-0597">Phosphoprotein</keyword>
<dbReference type="InterPro" id="IPR010334">
    <property type="entry name" value="Dcp1"/>
</dbReference>
<accession>Q4SQ61</accession>
<dbReference type="GO" id="GO:0008047">
    <property type="term" value="F:enzyme activator activity"/>
    <property type="evidence" value="ECO:0007669"/>
    <property type="project" value="InterPro"/>
</dbReference>
<evidence type="ECO:0000256" key="1">
    <source>
        <dbReference type="ARBA" id="ARBA00004123"/>
    </source>
</evidence>
<keyword evidence="4" id="KW-0963">Cytoplasm</keyword>
<dbReference type="OrthoDB" id="440673at2759"/>
<feature type="non-terminal residue" evidence="12">
    <location>
        <position position="485"/>
    </location>
</feature>
<evidence type="ECO:0000256" key="5">
    <source>
        <dbReference type="ARBA" id="ARBA00022553"/>
    </source>
</evidence>
<comment type="subcellular location">
    <subcellularLocation>
        <location evidence="2">Cytoplasm</location>
    </subcellularLocation>
    <subcellularLocation>
        <location evidence="1">Nucleus</location>
    </subcellularLocation>
</comment>
<evidence type="ECO:0000256" key="2">
    <source>
        <dbReference type="ARBA" id="ARBA00004496"/>
    </source>
</evidence>
<dbReference type="InterPro" id="IPR011993">
    <property type="entry name" value="PH-like_dom_sf"/>
</dbReference>
<name>Q4SQ61_TETNG</name>